<keyword evidence="1" id="KW-0808">Transferase</keyword>
<proteinExistence type="predicted"/>
<keyword evidence="2" id="KW-1185">Reference proteome</keyword>
<dbReference type="GO" id="GO:0016773">
    <property type="term" value="F:phosphotransferase activity, alcohol group as acceptor"/>
    <property type="evidence" value="ECO:0007669"/>
    <property type="project" value="InterPro"/>
</dbReference>
<dbReference type="RefSeq" id="WP_165114077.1">
    <property type="nucleotide sequence ID" value="NZ_JAALAA010000032.1"/>
</dbReference>
<dbReference type="EMBL" id="JAALAA010000032">
    <property type="protein sequence ID" value="NGN95859.1"/>
    <property type="molecule type" value="Genomic_DNA"/>
</dbReference>
<evidence type="ECO:0000313" key="2">
    <source>
        <dbReference type="Proteomes" id="UP000483261"/>
    </source>
</evidence>
<name>A0A6M1RE59_9ACTN</name>
<dbReference type="Pfam" id="PF04655">
    <property type="entry name" value="APH_6_hur"/>
    <property type="match status" value="1"/>
</dbReference>
<comment type="caution">
    <text evidence="1">The sequence shown here is derived from an EMBL/GenBank/DDBJ whole genome shotgun (WGS) entry which is preliminary data.</text>
</comment>
<accession>A0A6M1RE59</accession>
<gene>
    <name evidence="1" type="ORF">G5C66_24360</name>
</gene>
<dbReference type="Gene3D" id="3.90.1200.10">
    <property type="match status" value="1"/>
</dbReference>
<dbReference type="Proteomes" id="UP000483261">
    <property type="component" value="Unassembled WGS sequence"/>
</dbReference>
<organism evidence="1 2">
    <name type="scientific">Nocardioides turkmenicus</name>
    <dbReference type="NCBI Taxonomy" id="2711220"/>
    <lineage>
        <taxon>Bacteria</taxon>
        <taxon>Bacillati</taxon>
        <taxon>Actinomycetota</taxon>
        <taxon>Actinomycetes</taxon>
        <taxon>Propionibacteriales</taxon>
        <taxon>Nocardioidaceae</taxon>
        <taxon>Nocardioides</taxon>
    </lineage>
</organism>
<dbReference type="InterPro" id="IPR006748">
    <property type="entry name" value="NH2Glyco/OHUrea_AB-resist_kin"/>
</dbReference>
<protein>
    <submittedName>
        <fullName evidence="1">Phosphotransferase</fullName>
    </submittedName>
</protein>
<dbReference type="SUPFAM" id="SSF56112">
    <property type="entry name" value="Protein kinase-like (PK-like)"/>
    <property type="match status" value="1"/>
</dbReference>
<dbReference type="AlphaFoldDB" id="A0A6M1RE59"/>
<sequence>MTLVPDSFLALAANVPSWAAWLDDLPGLLRDLVEEWSLTVDGPSTHGNCAVVVPVRTAEGEVAVLKVVWPHWEAEHEALALQVWGGRGAVRLLRADPKRFALLLERLRPADLSEMWDVQACEIVGGFYRRLHVPAPPQLRTLSAQAARWAAELGEKERRLPVPPRMVEQARAIARDFARDESTDGRLIHTDLHFANVLQGDREEWLVIDPKPLSGDPHYELAPMLWNRFDEYAGRIRDGVRDRFFALVDAAELDEDRARAWAILRLVVNVKGELEENQAPDKAGPDKEWITAMISVAKAVQD</sequence>
<dbReference type="GO" id="GO:0019748">
    <property type="term" value="P:secondary metabolic process"/>
    <property type="evidence" value="ECO:0007669"/>
    <property type="project" value="InterPro"/>
</dbReference>
<reference evidence="1 2" key="1">
    <citation type="submission" date="2020-02" db="EMBL/GenBank/DDBJ databases">
        <title>Whole-genome analyses of novel actinobacteria.</title>
        <authorList>
            <person name="Sahin N."/>
        </authorList>
    </citation>
    <scope>NUCLEOTIDE SEQUENCE [LARGE SCALE GENOMIC DNA]</scope>
    <source>
        <strain evidence="1 2">KC13</strain>
    </source>
</reference>
<evidence type="ECO:0000313" key="1">
    <source>
        <dbReference type="EMBL" id="NGN95859.1"/>
    </source>
</evidence>
<dbReference type="InterPro" id="IPR011009">
    <property type="entry name" value="Kinase-like_dom_sf"/>
</dbReference>